<dbReference type="PANTHER" id="PTHR23232">
    <property type="entry name" value="KRAB DOMAIN C2H2 ZINC FINGER"/>
    <property type="match status" value="1"/>
</dbReference>
<protein>
    <recommendedName>
        <fullName evidence="1">KRAB domain-containing protein</fullName>
    </recommendedName>
</protein>
<dbReference type="GO" id="GO:0006355">
    <property type="term" value="P:regulation of DNA-templated transcription"/>
    <property type="evidence" value="ECO:0007669"/>
    <property type="project" value="InterPro"/>
</dbReference>
<dbReference type="Proteomes" id="UP000694390">
    <property type="component" value="Unassembled WGS sequence"/>
</dbReference>
<dbReference type="PANTHER" id="PTHR23232:SF133">
    <property type="entry name" value="RIKEN CDNA 1700020N01 GENE"/>
    <property type="match status" value="1"/>
</dbReference>
<accession>A0A8C4YFT5</accession>
<proteinExistence type="predicted"/>
<dbReference type="InterPro" id="IPR036051">
    <property type="entry name" value="KRAB_dom_sf"/>
</dbReference>
<dbReference type="PROSITE" id="PS50805">
    <property type="entry name" value="KRAB"/>
    <property type="match status" value="1"/>
</dbReference>
<dbReference type="AlphaFoldDB" id="A0A8C4YFT5"/>
<sequence>SCMWVAFQVPVTFEDVVVYFSPEEWAALAEWQRELYRDVIMENYELVASLGEDPFISRRSSVLDTPKLALGGLTFPWDPGTAICVKCLACG</sequence>
<dbReference type="CDD" id="cd07765">
    <property type="entry name" value="KRAB_A-box"/>
    <property type="match status" value="1"/>
</dbReference>
<evidence type="ECO:0000313" key="3">
    <source>
        <dbReference type="Proteomes" id="UP000694390"/>
    </source>
</evidence>
<dbReference type="Pfam" id="PF01352">
    <property type="entry name" value="KRAB"/>
    <property type="match status" value="1"/>
</dbReference>
<dbReference type="InterPro" id="IPR001909">
    <property type="entry name" value="KRAB"/>
</dbReference>
<dbReference type="InterPro" id="IPR050169">
    <property type="entry name" value="Krueppel_C2H2_ZnF"/>
</dbReference>
<evidence type="ECO:0000313" key="2">
    <source>
        <dbReference type="Ensembl" id="ENSGEVP00005025081.1"/>
    </source>
</evidence>
<evidence type="ECO:0000259" key="1">
    <source>
        <dbReference type="PROSITE" id="PS50805"/>
    </source>
</evidence>
<dbReference type="Gene3D" id="6.10.140.140">
    <property type="match status" value="1"/>
</dbReference>
<reference evidence="2" key="2">
    <citation type="submission" date="2025-09" db="UniProtKB">
        <authorList>
            <consortium name="Ensembl"/>
        </authorList>
    </citation>
    <scope>IDENTIFICATION</scope>
</reference>
<dbReference type="Ensembl" id="ENSGEVT00005026365.1">
    <property type="protein sequence ID" value="ENSGEVP00005025081.1"/>
    <property type="gene ID" value="ENSGEVG00005017787.1"/>
</dbReference>
<feature type="domain" description="KRAB" evidence="1">
    <location>
        <begin position="11"/>
        <end position="91"/>
    </location>
</feature>
<name>A0A8C4YFT5_9SAUR</name>
<dbReference type="GeneTree" id="ENSGT01030000235032"/>
<keyword evidence="3" id="KW-1185">Reference proteome</keyword>
<dbReference type="OrthoDB" id="9892686at2759"/>
<reference evidence="2" key="1">
    <citation type="submission" date="2025-08" db="UniProtKB">
        <authorList>
            <consortium name="Ensembl"/>
        </authorList>
    </citation>
    <scope>IDENTIFICATION</scope>
</reference>
<dbReference type="SUPFAM" id="SSF109640">
    <property type="entry name" value="KRAB domain (Kruppel-associated box)"/>
    <property type="match status" value="1"/>
</dbReference>
<dbReference type="SMART" id="SM00349">
    <property type="entry name" value="KRAB"/>
    <property type="match status" value="1"/>
</dbReference>
<organism evidence="2 3">
    <name type="scientific">Gopherus evgoodei</name>
    <name type="common">Goodes thornscrub tortoise</name>
    <dbReference type="NCBI Taxonomy" id="1825980"/>
    <lineage>
        <taxon>Eukaryota</taxon>
        <taxon>Metazoa</taxon>
        <taxon>Chordata</taxon>
        <taxon>Craniata</taxon>
        <taxon>Vertebrata</taxon>
        <taxon>Euteleostomi</taxon>
        <taxon>Archelosauria</taxon>
        <taxon>Testudinata</taxon>
        <taxon>Testudines</taxon>
        <taxon>Cryptodira</taxon>
        <taxon>Durocryptodira</taxon>
        <taxon>Testudinoidea</taxon>
        <taxon>Testudinidae</taxon>
        <taxon>Gopherus</taxon>
    </lineage>
</organism>